<accession>A0A167MDW2</accession>
<dbReference type="AlphaFoldDB" id="A0A167MDW2"/>
<sequence>MWDDPPSQAQTKAQGHSSPLHNCIEFELLGAECNSLQEPNDGVLVRGDNPCGKFSNILPPRHKRLHKFLAEILSIICQIQDYREYLW</sequence>
<dbReference type="RefSeq" id="XP_018290614.1">
    <property type="nucleotide sequence ID" value="XM_018433931.1"/>
</dbReference>
<reference evidence="2" key="1">
    <citation type="submission" date="2015-06" db="EMBL/GenBank/DDBJ databases">
        <title>Expansion of signal transduction pathways in fungi by whole-genome duplication.</title>
        <authorList>
            <consortium name="DOE Joint Genome Institute"/>
            <person name="Corrochano L.M."/>
            <person name="Kuo A."/>
            <person name="Marcet-Houben M."/>
            <person name="Polaino S."/>
            <person name="Salamov A."/>
            <person name="Villalobos J.M."/>
            <person name="Alvarez M.I."/>
            <person name="Avalos J."/>
            <person name="Benito E.P."/>
            <person name="Benoit I."/>
            <person name="Burger G."/>
            <person name="Camino L.P."/>
            <person name="Canovas D."/>
            <person name="Cerda-Olmedo E."/>
            <person name="Cheng J.-F."/>
            <person name="Dominguez A."/>
            <person name="Elias M."/>
            <person name="Eslava A.P."/>
            <person name="Glaser F."/>
            <person name="Grimwood J."/>
            <person name="Gutierrez G."/>
            <person name="Heitman J."/>
            <person name="Henrissat B."/>
            <person name="Iturriaga E.A."/>
            <person name="Lang B.F."/>
            <person name="Lavin J.L."/>
            <person name="Lee S."/>
            <person name="Li W."/>
            <person name="Lindquist E."/>
            <person name="Lopez-Garcia S."/>
            <person name="Luque E.M."/>
            <person name="Marcos A.T."/>
            <person name="Martin J."/>
            <person name="McCluskey K."/>
            <person name="Medina H.R."/>
            <person name="Miralles-Duran A."/>
            <person name="Miyazaki A."/>
            <person name="Munoz-Torres E."/>
            <person name="Oguiza J.A."/>
            <person name="Ohm R."/>
            <person name="Olmedo M."/>
            <person name="Orejas M."/>
            <person name="Ortiz-Castellanos L."/>
            <person name="Pisabarro A.G."/>
            <person name="Rodriguez-Romero J."/>
            <person name="Ruiz-Herrera J."/>
            <person name="Ruiz-Vazquez R."/>
            <person name="Sanz C."/>
            <person name="Schackwitz W."/>
            <person name="Schmutz J."/>
            <person name="Shahriari M."/>
            <person name="Shelest E."/>
            <person name="Silva-Franco F."/>
            <person name="Soanes D."/>
            <person name="Syed K."/>
            <person name="Tagua V.G."/>
            <person name="Talbot N.J."/>
            <person name="Thon M."/>
            <person name="De vries R.P."/>
            <person name="Wiebenga A."/>
            <person name="Yadav J.S."/>
            <person name="Braun E.L."/>
            <person name="Baker S."/>
            <person name="Garre V."/>
            <person name="Horwitz B."/>
            <person name="Torres-Martinez S."/>
            <person name="Idnurm A."/>
            <person name="Herrera-Estrella A."/>
            <person name="Gabaldon T."/>
            <person name="Grigoriev I.V."/>
        </authorList>
    </citation>
    <scope>NUCLEOTIDE SEQUENCE [LARGE SCALE GENOMIC DNA]</scope>
    <source>
        <strain evidence="2">NRRL 1555(-)</strain>
    </source>
</reference>
<protein>
    <submittedName>
        <fullName evidence="1">Uncharacterized protein</fullName>
    </submittedName>
</protein>
<evidence type="ECO:0000313" key="2">
    <source>
        <dbReference type="Proteomes" id="UP000077315"/>
    </source>
</evidence>
<dbReference type="EMBL" id="KV440983">
    <property type="protein sequence ID" value="OAD72574.1"/>
    <property type="molecule type" value="Genomic_DNA"/>
</dbReference>
<keyword evidence="2" id="KW-1185">Reference proteome</keyword>
<organism evidence="1 2">
    <name type="scientific">Phycomyces blakesleeanus (strain ATCC 8743b / DSM 1359 / FGSC 10004 / NBRC 33097 / NRRL 1555)</name>
    <dbReference type="NCBI Taxonomy" id="763407"/>
    <lineage>
        <taxon>Eukaryota</taxon>
        <taxon>Fungi</taxon>
        <taxon>Fungi incertae sedis</taxon>
        <taxon>Mucoromycota</taxon>
        <taxon>Mucoromycotina</taxon>
        <taxon>Mucoromycetes</taxon>
        <taxon>Mucorales</taxon>
        <taxon>Phycomycetaceae</taxon>
        <taxon>Phycomyces</taxon>
    </lineage>
</organism>
<dbReference type="InParanoid" id="A0A167MDW2"/>
<dbReference type="VEuPathDB" id="FungiDB:PHYBLDRAFT_159176"/>
<dbReference type="Proteomes" id="UP000077315">
    <property type="component" value="Unassembled WGS sequence"/>
</dbReference>
<name>A0A167MDW2_PHYB8</name>
<dbReference type="GeneID" id="28994837"/>
<proteinExistence type="predicted"/>
<gene>
    <name evidence="1" type="ORF">PHYBLDRAFT_159176</name>
</gene>
<evidence type="ECO:0000313" key="1">
    <source>
        <dbReference type="EMBL" id="OAD72574.1"/>
    </source>
</evidence>